<dbReference type="EnsemblFungi" id="PTTG_04571-t43_1">
    <property type="protein sequence ID" value="PTTG_04571-t43_1-p1"/>
    <property type="gene ID" value="PTTG_04571"/>
</dbReference>
<dbReference type="InterPro" id="IPR036249">
    <property type="entry name" value="Thioredoxin-like_sf"/>
</dbReference>
<organism evidence="3">
    <name type="scientific">Puccinia triticina (isolate 1-1 / race 1 (BBBD))</name>
    <name type="common">Brown leaf rust fungus</name>
    <dbReference type="NCBI Taxonomy" id="630390"/>
    <lineage>
        <taxon>Eukaryota</taxon>
        <taxon>Fungi</taxon>
        <taxon>Dikarya</taxon>
        <taxon>Basidiomycota</taxon>
        <taxon>Pucciniomycotina</taxon>
        <taxon>Pucciniomycetes</taxon>
        <taxon>Pucciniales</taxon>
        <taxon>Pucciniaceae</taxon>
        <taxon>Puccinia</taxon>
    </lineage>
</organism>
<feature type="region of interest" description="Disordered" evidence="2">
    <location>
        <begin position="1"/>
        <end position="48"/>
    </location>
</feature>
<accession>A0A180H2X8</accession>
<name>A0A180H2X8_PUCT1</name>
<dbReference type="InterPro" id="IPR051498">
    <property type="entry name" value="Phosducin-like_chap/apop_reg"/>
</dbReference>
<dbReference type="PANTHER" id="PTHR45809:SF3">
    <property type="entry name" value="VIRAL IAP-ASSOCIATED FACTOR HOMOLOG"/>
    <property type="match status" value="1"/>
</dbReference>
<evidence type="ECO:0008006" key="6">
    <source>
        <dbReference type="Google" id="ProtNLM"/>
    </source>
</evidence>
<evidence type="ECO:0000313" key="4">
    <source>
        <dbReference type="EnsemblFungi" id="PTTG_04571-t43_1-p1"/>
    </source>
</evidence>
<dbReference type="GO" id="GO:0006457">
    <property type="term" value="P:protein folding"/>
    <property type="evidence" value="ECO:0007669"/>
    <property type="project" value="TreeGrafter"/>
</dbReference>
<dbReference type="EMBL" id="ADAS02000003">
    <property type="protein sequence ID" value="OAV99355.1"/>
    <property type="molecule type" value="Genomic_DNA"/>
</dbReference>
<feature type="region of interest" description="Disordered" evidence="2">
    <location>
        <begin position="234"/>
        <end position="257"/>
    </location>
</feature>
<proteinExistence type="inferred from homology"/>
<reference evidence="4 5" key="3">
    <citation type="journal article" date="2017" name="G3 (Bethesda)">
        <title>Comparative analysis highlights variable genome content of wheat rusts and divergence of the mating loci.</title>
        <authorList>
            <person name="Cuomo C.A."/>
            <person name="Bakkeren G."/>
            <person name="Khalil H.B."/>
            <person name="Panwar V."/>
            <person name="Joly D."/>
            <person name="Linning R."/>
            <person name="Sakthikumar S."/>
            <person name="Song X."/>
            <person name="Adiconis X."/>
            <person name="Fan L."/>
            <person name="Goldberg J.M."/>
            <person name="Levin J.Z."/>
            <person name="Young S."/>
            <person name="Zeng Q."/>
            <person name="Anikster Y."/>
            <person name="Bruce M."/>
            <person name="Wang M."/>
            <person name="Yin C."/>
            <person name="McCallum B."/>
            <person name="Szabo L.J."/>
            <person name="Hulbert S."/>
            <person name="Chen X."/>
            <person name="Fellers J.P."/>
        </authorList>
    </citation>
    <scope>NUCLEOTIDE SEQUENCE</scope>
    <source>
        <strain evidence="4">isolate 1-1 / race 1 (BBBD)</strain>
        <strain evidence="5">Isolate 1-1 / race 1 (BBBD)</strain>
    </source>
</reference>
<keyword evidence="5" id="KW-1185">Reference proteome</keyword>
<sequence length="276" mass="30068">MPALRYSEDTEFNDALRARGILPQLPAEPESPEATAPPEPSPQELIDELDDQRAIEELELDQEIPAHLIDSWKSARLAELQHATQTTNARSSGLRPIGKEDYVREVNQASEVDVDPDSAHANRGTGVVLCLWNNSSASRHILALLEQLSHEYPSTRFLSIPGGSCIANYPDANQPTLICYRAGGCLRQYVGIGSSAEISKTNGKLSAGLATTLADLEAELLAIGALDPHLKVASRPLPPAHDTHEDQDDGDYYRGSKIKKNIRVTSKNDSDSELDI</sequence>
<dbReference type="GO" id="GO:0005737">
    <property type="term" value="C:cytoplasm"/>
    <property type="evidence" value="ECO:0007669"/>
    <property type="project" value="TreeGrafter"/>
</dbReference>
<protein>
    <recommendedName>
        <fullName evidence="6">Phosducin thioredoxin-like domain-containing protein</fullName>
    </recommendedName>
</protein>
<reference evidence="4" key="4">
    <citation type="submission" date="2025-05" db="UniProtKB">
        <authorList>
            <consortium name="EnsemblFungi"/>
        </authorList>
    </citation>
    <scope>IDENTIFICATION</scope>
    <source>
        <strain evidence="4">isolate 1-1 / race 1 (BBBD)</strain>
    </source>
</reference>
<dbReference type="SUPFAM" id="SSF52833">
    <property type="entry name" value="Thioredoxin-like"/>
    <property type="match status" value="1"/>
</dbReference>
<dbReference type="VEuPathDB" id="FungiDB:PTTG_04571"/>
<gene>
    <name evidence="3" type="ORF">PTTG_04571</name>
</gene>
<reference evidence="3" key="2">
    <citation type="submission" date="2016-05" db="EMBL/GenBank/DDBJ databases">
        <title>Comparative analysis highlights variable genome content of wheat rusts and divergence of the mating loci.</title>
        <authorList>
            <person name="Cuomo C.A."/>
            <person name="Bakkeren G."/>
            <person name="Szabo L."/>
            <person name="Khalil H."/>
            <person name="Joly D."/>
            <person name="Goldberg J."/>
            <person name="Young S."/>
            <person name="Zeng Q."/>
            <person name="Fellers J."/>
        </authorList>
    </citation>
    <scope>NUCLEOTIDE SEQUENCE [LARGE SCALE GENOMIC DNA]</scope>
    <source>
        <strain evidence="3">1-1 BBBD Race 1</strain>
    </source>
</reference>
<dbReference type="STRING" id="630390.A0A180H2X8"/>
<dbReference type="PANTHER" id="PTHR45809">
    <property type="entry name" value="VIRAL IAP-ASSOCIATED FACTOR HOMOLOG"/>
    <property type="match status" value="1"/>
</dbReference>
<evidence type="ECO:0000256" key="2">
    <source>
        <dbReference type="SAM" id="MobiDB-lite"/>
    </source>
</evidence>
<evidence type="ECO:0000256" key="1">
    <source>
        <dbReference type="ARBA" id="ARBA00009686"/>
    </source>
</evidence>
<dbReference type="AlphaFoldDB" id="A0A180H2X8"/>
<comment type="similarity">
    <text evidence="1">Belongs to the phosducin family.</text>
</comment>
<dbReference type="OrthoDB" id="45518at2759"/>
<evidence type="ECO:0000313" key="3">
    <source>
        <dbReference type="EMBL" id="OAV99355.1"/>
    </source>
</evidence>
<dbReference type="Proteomes" id="UP000005240">
    <property type="component" value="Unassembled WGS sequence"/>
</dbReference>
<dbReference type="Gene3D" id="3.40.30.10">
    <property type="entry name" value="Glutaredoxin"/>
    <property type="match status" value="1"/>
</dbReference>
<evidence type="ECO:0000313" key="5">
    <source>
        <dbReference type="Proteomes" id="UP000005240"/>
    </source>
</evidence>
<reference evidence="3" key="1">
    <citation type="submission" date="2009-11" db="EMBL/GenBank/DDBJ databases">
        <authorList>
            <consortium name="The Broad Institute Genome Sequencing Platform"/>
            <person name="Ward D."/>
            <person name="Feldgarden M."/>
            <person name="Earl A."/>
            <person name="Young S.K."/>
            <person name="Zeng Q."/>
            <person name="Koehrsen M."/>
            <person name="Alvarado L."/>
            <person name="Berlin A."/>
            <person name="Bochicchio J."/>
            <person name="Borenstein D."/>
            <person name="Chapman S.B."/>
            <person name="Chen Z."/>
            <person name="Engels R."/>
            <person name="Freedman E."/>
            <person name="Gellesch M."/>
            <person name="Goldberg J."/>
            <person name="Griggs A."/>
            <person name="Gujja S."/>
            <person name="Heilman E."/>
            <person name="Heiman D."/>
            <person name="Hepburn T."/>
            <person name="Howarth C."/>
            <person name="Jen D."/>
            <person name="Larson L."/>
            <person name="Lewis B."/>
            <person name="Mehta T."/>
            <person name="Park D."/>
            <person name="Pearson M."/>
            <person name="Roberts A."/>
            <person name="Saif S."/>
            <person name="Shea T."/>
            <person name="Shenoy N."/>
            <person name="Sisk P."/>
            <person name="Stolte C."/>
            <person name="Sykes S."/>
            <person name="Thomson T."/>
            <person name="Walk T."/>
            <person name="White J."/>
            <person name="Yandava C."/>
            <person name="Izard J."/>
            <person name="Baranova O.V."/>
            <person name="Blanton J.M."/>
            <person name="Tanner A.C."/>
            <person name="Dewhirst F.E."/>
            <person name="Haas B."/>
            <person name="Nusbaum C."/>
            <person name="Birren B."/>
        </authorList>
    </citation>
    <scope>NUCLEOTIDE SEQUENCE [LARGE SCALE GENOMIC DNA]</scope>
    <source>
        <strain evidence="3">1-1 BBBD Race 1</strain>
    </source>
</reference>